<dbReference type="OrthoDB" id="447251at2759"/>
<name>A0A5N6T5V3_ASPPS</name>
<accession>A0A5N6T5V3</accession>
<dbReference type="RefSeq" id="XP_031917759.1">
    <property type="nucleotide sequence ID" value="XM_032053576.1"/>
</dbReference>
<feature type="compositionally biased region" description="Polar residues" evidence="1">
    <location>
        <begin position="411"/>
        <end position="448"/>
    </location>
</feature>
<organism evidence="2 3">
    <name type="scientific">Aspergillus pseudotamarii</name>
    <dbReference type="NCBI Taxonomy" id="132259"/>
    <lineage>
        <taxon>Eukaryota</taxon>
        <taxon>Fungi</taxon>
        <taxon>Dikarya</taxon>
        <taxon>Ascomycota</taxon>
        <taxon>Pezizomycotina</taxon>
        <taxon>Eurotiomycetes</taxon>
        <taxon>Eurotiomycetidae</taxon>
        <taxon>Eurotiales</taxon>
        <taxon>Aspergillaceae</taxon>
        <taxon>Aspergillus</taxon>
        <taxon>Aspergillus subgen. Circumdati</taxon>
    </lineage>
</organism>
<evidence type="ECO:0000313" key="2">
    <source>
        <dbReference type="EMBL" id="KAE8141696.1"/>
    </source>
</evidence>
<dbReference type="AlphaFoldDB" id="A0A5N6T5V3"/>
<feature type="compositionally biased region" description="Polar residues" evidence="1">
    <location>
        <begin position="546"/>
        <end position="571"/>
    </location>
</feature>
<feature type="compositionally biased region" description="Polar residues" evidence="1">
    <location>
        <begin position="293"/>
        <end position="330"/>
    </location>
</feature>
<feature type="compositionally biased region" description="Polar residues" evidence="1">
    <location>
        <begin position="353"/>
        <end position="386"/>
    </location>
</feature>
<feature type="region of interest" description="Disordered" evidence="1">
    <location>
        <begin position="118"/>
        <end position="606"/>
    </location>
</feature>
<evidence type="ECO:0000313" key="3">
    <source>
        <dbReference type="Proteomes" id="UP000325672"/>
    </source>
</evidence>
<gene>
    <name evidence="2" type="ORF">BDV38DRAFT_237355</name>
</gene>
<protein>
    <submittedName>
        <fullName evidence="2">Uncharacterized protein</fullName>
    </submittedName>
</protein>
<dbReference type="EMBL" id="ML743557">
    <property type="protein sequence ID" value="KAE8141696.1"/>
    <property type="molecule type" value="Genomic_DNA"/>
</dbReference>
<dbReference type="GeneID" id="43637786"/>
<feature type="compositionally biased region" description="Low complexity" evidence="1">
    <location>
        <begin position="459"/>
        <end position="513"/>
    </location>
</feature>
<sequence length="606" mass="66696">MEFQPIGSQWPQRFLVRHPDFRKTWSQVIEARKPPPRAPRPSVSSGPQPWQFAKDASSIMDDDFSKFDIPNTEAECATYFRQIRSGPPATAVRIQRFLTHLLVEQAKSVNMLSRVRKALEEPEEPNETAPQVATRGPQRESERTQGFAAPAAPENQQHPTTTAASSQPPQPSSQLPTDDIPQWQEPQVPLNTENPPPKASIHFEEREAMARQASSASLPPPTKGLAQPQPSQDALNTTNSTPILSNASSNYTSTPSRPSITTFQQFSRNHMSQQSQPSQPSQPPDQQEAHELQQPQGTSDPTSVIGNASTNTGTPLQPSMESFQSSSAQDPSLPLHALHSPQGQEAQRDEATADSNPILNTTSPAHPSETSQSVLSSFQPSTTSMPQLLHHPEPQQAQEPKNSEDAAPSLSLISNTPSSHAPASLETLMSSFQAYPTTHVRQSPQSREAQGPQKPRKSQNPAQPRKPQQPRARNPQQPKPQPRQQSQQPYYPQPQPQQSQLQHQQQQSQQLPQPVQPPQSPQGPSRSSNHMASSMAPFSGWGSGALSVTSSSPYHSGNFATSYGSSQSTRPQYYPNEYLLRTAVDQSSKRRRIDDPIHSINHTGFQ</sequence>
<dbReference type="Proteomes" id="UP000325672">
    <property type="component" value="Unassembled WGS sequence"/>
</dbReference>
<keyword evidence="3" id="KW-1185">Reference proteome</keyword>
<feature type="region of interest" description="Disordered" evidence="1">
    <location>
        <begin position="30"/>
        <end position="49"/>
    </location>
</feature>
<reference evidence="2 3" key="1">
    <citation type="submission" date="2019-04" db="EMBL/GenBank/DDBJ databases">
        <title>Friends and foes A comparative genomics study of 23 Aspergillus species from section Flavi.</title>
        <authorList>
            <consortium name="DOE Joint Genome Institute"/>
            <person name="Kjaerbolling I."/>
            <person name="Vesth T."/>
            <person name="Frisvad J.C."/>
            <person name="Nybo J.L."/>
            <person name="Theobald S."/>
            <person name="Kildgaard S."/>
            <person name="Isbrandt T."/>
            <person name="Kuo A."/>
            <person name="Sato A."/>
            <person name="Lyhne E.K."/>
            <person name="Kogle M.E."/>
            <person name="Wiebenga A."/>
            <person name="Kun R.S."/>
            <person name="Lubbers R.J."/>
            <person name="Makela M.R."/>
            <person name="Barry K."/>
            <person name="Chovatia M."/>
            <person name="Clum A."/>
            <person name="Daum C."/>
            <person name="Haridas S."/>
            <person name="He G."/>
            <person name="LaButti K."/>
            <person name="Lipzen A."/>
            <person name="Mondo S."/>
            <person name="Riley R."/>
            <person name="Salamov A."/>
            <person name="Simmons B.A."/>
            <person name="Magnuson J.K."/>
            <person name="Henrissat B."/>
            <person name="Mortensen U.H."/>
            <person name="Larsen T.O."/>
            <person name="Devries R.P."/>
            <person name="Grigoriev I.V."/>
            <person name="Machida M."/>
            <person name="Baker S.E."/>
            <person name="Andersen M.R."/>
        </authorList>
    </citation>
    <scope>NUCLEOTIDE SEQUENCE [LARGE SCALE GENOMIC DNA]</scope>
    <source>
        <strain evidence="2 3">CBS 117625</strain>
    </source>
</reference>
<proteinExistence type="predicted"/>
<feature type="compositionally biased region" description="Polar residues" evidence="1">
    <location>
        <begin position="228"/>
        <end position="271"/>
    </location>
</feature>
<evidence type="ECO:0000256" key="1">
    <source>
        <dbReference type="SAM" id="MobiDB-lite"/>
    </source>
</evidence>